<dbReference type="EMBL" id="JACGDA010000013">
    <property type="protein sequence ID" value="MBA6147634.1"/>
    <property type="molecule type" value="Genomic_DNA"/>
</dbReference>
<name>A0A7W2LV69_9PSED</name>
<organism evidence="1 2">
    <name type="scientific">Pseudomonas juntendi</name>
    <dbReference type="NCBI Taxonomy" id="2666183"/>
    <lineage>
        <taxon>Bacteria</taxon>
        <taxon>Pseudomonadati</taxon>
        <taxon>Pseudomonadota</taxon>
        <taxon>Gammaproteobacteria</taxon>
        <taxon>Pseudomonadales</taxon>
        <taxon>Pseudomonadaceae</taxon>
        <taxon>Pseudomonas</taxon>
    </lineage>
</organism>
<protein>
    <submittedName>
        <fullName evidence="1">Uncharacterized protein</fullName>
    </submittedName>
</protein>
<evidence type="ECO:0000313" key="1">
    <source>
        <dbReference type="EMBL" id="MBA6147634.1"/>
    </source>
</evidence>
<reference evidence="1 2" key="1">
    <citation type="submission" date="2020-07" db="EMBL/GenBank/DDBJ databases">
        <title>Diversity of carbapenemase encoding genes among Pseudomonas putida group clinical isolates in a tertiary Brazilian hospital.</title>
        <authorList>
            <person name="Alberto-Lei F."/>
            <person name="Nodari C.S."/>
            <person name="Streling A.P."/>
            <person name="Paulino J.T."/>
            <person name="Bessa-Neto F.O."/>
            <person name="Cayo R."/>
            <person name="Gales A.C."/>
        </authorList>
    </citation>
    <scope>NUCLEOTIDE SEQUENCE [LARGE SCALE GENOMIC DNA]</scope>
    <source>
        <strain evidence="1 2">11213</strain>
    </source>
</reference>
<accession>A0A7W2LV69</accession>
<sequence length="101" mass="11240">MQPKQDTSSKPQLKVAEQVKALKITGEGALWDLESDMGQFEWLKTLMWVIKREAEDGKADSTDRIKQLADIGNYLAEDRANILDGICERLKSSMDAIGGAQ</sequence>
<evidence type="ECO:0000313" key="2">
    <source>
        <dbReference type="Proteomes" id="UP000577346"/>
    </source>
</evidence>
<gene>
    <name evidence="1" type="ORF">H4C15_08905</name>
</gene>
<dbReference type="RefSeq" id="WP_182336518.1">
    <property type="nucleotide sequence ID" value="NZ_JACGDA010000013.1"/>
</dbReference>
<dbReference type="AlphaFoldDB" id="A0A7W2LV69"/>
<comment type="caution">
    <text evidence="1">The sequence shown here is derived from an EMBL/GenBank/DDBJ whole genome shotgun (WGS) entry which is preliminary data.</text>
</comment>
<proteinExistence type="predicted"/>
<dbReference type="Proteomes" id="UP000577346">
    <property type="component" value="Unassembled WGS sequence"/>
</dbReference>